<reference evidence="2" key="2">
    <citation type="submission" date="2019-01" db="UniProtKB">
        <authorList>
            <consortium name="EnsemblPlants"/>
        </authorList>
    </citation>
    <scope>IDENTIFICATION</scope>
    <source>
        <strain evidence="2">cv. Heinz 1706</strain>
    </source>
</reference>
<keyword evidence="3" id="KW-1185">Reference proteome</keyword>
<sequence>MIETGGRNRDINEIHKLNLWSPLFFVQVWAWERMVSLQPECPRNYNIVSGVRIGRWHNAKQTGETNLRTTIDASGEIFCGGHTPWLWKVGQFFPSFTRKMKSGQ</sequence>
<accession>A0A3Q7HFF4</accession>
<name>A0A3Q7HFF4_SOLLC</name>
<reference evidence="2" key="1">
    <citation type="journal article" date="2012" name="Nature">
        <title>The tomato genome sequence provides insights into fleshy fruit evolution.</title>
        <authorList>
            <consortium name="Tomato Genome Consortium"/>
        </authorList>
    </citation>
    <scope>NUCLEOTIDE SEQUENCE [LARGE SCALE GENOMIC DNA]</scope>
    <source>
        <strain evidence="2">cv. Heinz 1706</strain>
    </source>
</reference>
<dbReference type="Pfam" id="PF10536">
    <property type="entry name" value="PMD"/>
    <property type="match status" value="1"/>
</dbReference>
<protein>
    <recommendedName>
        <fullName evidence="1">Aminotransferase-like plant mobile domain-containing protein</fullName>
    </recommendedName>
</protein>
<organism evidence="2">
    <name type="scientific">Solanum lycopersicum</name>
    <name type="common">Tomato</name>
    <name type="synonym">Lycopersicon esculentum</name>
    <dbReference type="NCBI Taxonomy" id="4081"/>
    <lineage>
        <taxon>Eukaryota</taxon>
        <taxon>Viridiplantae</taxon>
        <taxon>Streptophyta</taxon>
        <taxon>Embryophyta</taxon>
        <taxon>Tracheophyta</taxon>
        <taxon>Spermatophyta</taxon>
        <taxon>Magnoliopsida</taxon>
        <taxon>eudicotyledons</taxon>
        <taxon>Gunneridae</taxon>
        <taxon>Pentapetalae</taxon>
        <taxon>asterids</taxon>
        <taxon>lamiids</taxon>
        <taxon>Solanales</taxon>
        <taxon>Solanaceae</taxon>
        <taxon>Solanoideae</taxon>
        <taxon>Solaneae</taxon>
        <taxon>Solanum</taxon>
        <taxon>Solanum subgen. Lycopersicon</taxon>
    </lineage>
</organism>
<evidence type="ECO:0000313" key="3">
    <source>
        <dbReference type="Proteomes" id="UP000004994"/>
    </source>
</evidence>
<evidence type="ECO:0000259" key="1">
    <source>
        <dbReference type="Pfam" id="PF10536"/>
    </source>
</evidence>
<feature type="domain" description="Aminotransferase-like plant mobile" evidence="1">
    <location>
        <begin position="12"/>
        <end position="73"/>
    </location>
</feature>
<dbReference type="AlphaFoldDB" id="A0A3Q7HFF4"/>
<dbReference type="Gramene" id="Solyc07g064377.1.1">
    <property type="protein sequence ID" value="Solyc07g064377.1.1.1"/>
    <property type="gene ID" value="Solyc07g064377.1"/>
</dbReference>
<dbReference type="InterPro" id="IPR019557">
    <property type="entry name" value="AminoTfrase-like_pln_mobile"/>
</dbReference>
<dbReference type="Proteomes" id="UP000004994">
    <property type="component" value="Chromosome 7"/>
</dbReference>
<proteinExistence type="predicted"/>
<dbReference type="EnsemblPlants" id="Solyc07g064377.1.1">
    <property type="protein sequence ID" value="Solyc07g064377.1.1.1"/>
    <property type="gene ID" value="Solyc07g064377.1"/>
</dbReference>
<dbReference type="InParanoid" id="A0A3Q7HFF4"/>
<evidence type="ECO:0000313" key="2">
    <source>
        <dbReference type="EnsemblPlants" id="Solyc07g064377.1.1.1"/>
    </source>
</evidence>